<organism evidence="1">
    <name type="scientific">Amphimedon queenslandica</name>
    <name type="common">Sponge</name>
    <dbReference type="NCBI Taxonomy" id="400682"/>
    <lineage>
        <taxon>Eukaryota</taxon>
        <taxon>Metazoa</taxon>
        <taxon>Porifera</taxon>
        <taxon>Demospongiae</taxon>
        <taxon>Heteroscleromorpha</taxon>
        <taxon>Haplosclerida</taxon>
        <taxon>Niphatidae</taxon>
        <taxon>Amphimedon</taxon>
    </lineage>
</organism>
<name>A0A1X7SIQ3_AMPQE</name>
<dbReference type="AlphaFoldDB" id="A0A1X7SIQ3"/>
<evidence type="ECO:0008006" key="2">
    <source>
        <dbReference type="Google" id="ProtNLM"/>
    </source>
</evidence>
<accession>A0A1X7SIQ3</accession>
<evidence type="ECO:0000313" key="1">
    <source>
        <dbReference type="EnsemblMetazoa" id="Aqu2.1.01950_001"/>
    </source>
</evidence>
<sequence>MIGISQQEYEAIFSAISATSVWPNYPVSFARAPGRKMSLLKYFNKSVLPNPEGPLSDRVPTAVISSANKEVKDLVSTSSRATTSTAKRGPYLSYTEEEKARIAKRAVEFGIPNTIRHFNKAMVNRPLKESTVRTWVTKYKKELASRVKLGESLEVERLESKRRGHPYLLGDVIDQQLQEYIKSLRENKAVINSTIVISAAEGIIKSHNSNLLECNGGHIQLTTHWAKQFLGRLGFVKRRATTKASISSVDFETQKEQYLFDIKTIMEIEEIPEGLVINWDHTGINYVP</sequence>
<reference evidence="1" key="1">
    <citation type="submission" date="2017-05" db="UniProtKB">
        <authorList>
            <consortium name="EnsemblMetazoa"/>
        </authorList>
    </citation>
    <scope>IDENTIFICATION</scope>
</reference>
<protein>
    <recommendedName>
        <fullName evidence="2">HTH CENPB-type domain-containing protein</fullName>
    </recommendedName>
</protein>
<dbReference type="InParanoid" id="A0A1X7SIQ3"/>
<dbReference type="EnsemblMetazoa" id="Aqu2.1.01950_001">
    <property type="protein sequence ID" value="Aqu2.1.01950_001"/>
    <property type="gene ID" value="Aqu2.1.01950"/>
</dbReference>
<proteinExistence type="predicted"/>